<accession>A0A5M6DA49</accession>
<keyword evidence="1 6" id="KW-0547">Nucleotide-binding</keyword>
<keyword evidence="10" id="KW-1185">Reference proteome</keyword>
<feature type="binding site" evidence="6">
    <location>
        <position position="172"/>
    </location>
    <ligand>
        <name>(6S)-NADPHX</name>
        <dbReference type="ChEBI" id="CHEBI:64076"/>
    </ligand>
</feature>
<comment type="caution">
    <text evidence="6">Lacks conserved residue(s) required for the propagation of feature annotation.</text>
</comment>
<comment type="caution">
    <text evidence="9">The sequence shown here is derived from an EMBL/GenBank/DDBJ whole genome shotgun (WGS) entry which is preliminary data.</text>
</comment>
<feature type="binding site" evidence="6">
    <location>
        <position position="117"/>
    </location>
    <ligand>
        <name>(6S)-NADPHX</name>
        <dbReference type="ChEBI" id="CHEBI:64076"/>
    </ligand>
</feature>
<dbReference type="Pfam" id="PF01256">
    <property type="entry name" value="Carb_kinase"/>
    <property type="match status" value="1"/>
</dbReference>
<dbReference type="RefSeq" id="WP_150076048.1">
    <property type="nucleotide sequence ID" value="NZ_VWOX01000004.1"/>
</dbReference>
<dbReference type="AlphaFoldDB" id="A0A5M6DA49"/>
<dbReference type="PANTHER" id="PTHR12592">
    <property type="entry name" value="ATP-DEPENDENT (S)-NAD(P)H-HYDRATE DEHYDRATASE FAMILY MEMBER"/>
    <property type="match status" value="1"/>
</dbReference>
<protein>
    <recommendedName>
        <fullName evidence="6">ADP-dependent (S)-NAD(P)H-hydrate dehydratase</fullName>
        <ecNumber evidence="6">4.2.1.136</ecNumber>
    </recommendedName>
    <alternativeName>
        <fullName evidence="6">ADP-dependent NAD(P)HX dehydratase</fullName>
    </alternativeName>
</protein>
<feature type="binding site" evidence="6">
    <location>
        <position position="246"/>
    </location>
    <ligand>
        <name>(6S)-NADPHX</name>
        <dbReference type="ChEBI" id="CHEBI:64076"/>
    </ligand>
</feature>
<dbReference type="InterPro" id="IPR017953">
    <property type="entry name" value="Carbohydrate_kinase_pred_CS"/>
</dbReference>
<dbReference type="EMBL" id="VWOX01000004">
    <property type="protein sequence ID" value="KAA5544438.1"/>
    <property type="molecule type" value="Genomic_DNA"/>
</dbReference>
<dbReference type="Proteomes" id="UP000324479">
    <property type="component" value="Unassembled WGS sequence"/>
</dbReference>
<evidence type="ECO:0000313" key="9">
    <source>
        <dbReference type="EMBL" id="KAA5544438.1"/>
    </source>
</evidence>
<keyword evidence="3 6" id="KW-0521">NADP</keyword>
<comment type="function">
    <text evidence="6">Catalyzes the dehydration of the S-form of NAD(P)HX at the expense of ADP, which is converted to AMP. Together with NAD(P)HX epimerase, which catalyzes the epimerization of the S- and R-forms, the enzyme allows the repair of both epimers of NAD(P)HX, a damaged form of NAD(P)H that is a result of enzymatic or heat-dependent hydration.</text>
</comment>
<feature type="region of interest" description="Disordered" evidence="7">
    <location>
        <begin position="222"/>
        <end position="242"/>
    </location>
</feature>
<evidence type="ECO:0000256" key="4">
    <source>
        <dbReference type="ARBA" id="ARBA00023027"/>
    </source>
</evidence>
<evidence type="ECO:0000313" key="10">
    <source>
        <dbReference type="Proteomes" id="UP000324479"/>
    </source>
</evidence>
<keyword evidence="2 6" id="KW-0067">ATP-binding</keyword>
<dbReference type="GO" id="GO:0052855">
    <property type="term" value="F:ADP-dependent NAD(P)H-hydrate dehydratase activity"/>
    <property type="evidence" value="ECO:0007669"/>
    <property type="project" value="UniProtKB-UniRule"/>
</dbReference>
<dbReference type="HAMAP" id="MF_01965">
    <property type="entry name" value="NADHX_dehydratase"/>
    <property type="match status" value="1"/>
</dbReference>
<organism evidence="9 10">
    <name type="scientific">Roseiconus nitratireducens</name>
    <dbReference type="NCBI Taxonomy" id="2605748"/>
    <lineage>
        <taxon>Bacteria</taxon>
        <taxon>Pseudomonadati</taxon>
        <taxon>Planctomycetota</taxon>
        <taxon>Planctomycetia</taxon>
        <taxon>Pirellulales</taxon>
        <taxon>Pirellulaceae</taxon>
        <taxon>Roseiconus</taxon>
    </lineage>
</organism>
<evidence type="ECO:0000259" key="8">
    <source>
        <dbReference type="PROSITE" id="PS51383"/>
    </source>
</evidence>
<feature type="domain" description="YjeF C-terminal" evidence="8">
    <location>
        <begin position="2"/>
        <end position="305"/>
    </location>
</feature>
<comment type="subunit">
    <text evidence="6">Homotetramer.</text>
</comment>
<evidence type="ECO:0000256" key="2">
    <source>
        <dbReference type="ARBA" id="ARBA00022840"/>
    </source>
</evidence>
<comment type="catalytic activity">
    <reaction evidence="6">
        <text>(6S)-NADHX + ADP = AMP + phosphate + NADH + H(+)</text>
        <dbReference type="Rhea" id="RHEA:32223"/>
        <dbReference type="ChEBI" id="CHEBI:15378"/>
        <dbReference type="ChEBI" id="CHEBI:43474"/>
        <dbReference type="ChEBI" id="CHEBI:57945"/>
        <dbReference type="ChEBI" id="CHEBI:64074"/>
        <dbReference type="ChEBI" id="CHEBI:456215"/>
        <dbReference type="ChEBI" id="CHEBI:456216"/>
        <dbReference type="EC" id="4.2.1.136"/>
    </reaction>
</comment>
<reference evidence="9 10" key="1">
    <citation type="submission" date="2019-08" db="EMBL/GenBank/DDBJ databases">
        <authorList>
            <person name="Dhanesh K."/>
            <person name="Kumar G."/>
            <person name="Sasikala C."/>
            <person name="Venkata Ramana C."/>
        </authorList>
    </citation>
    <scope>NUCLEOTIDE SEQUENCE [LARGE SCALE GENOMIC DNA]</scope>
    <source>
        <strain evidence="9 10">JC645</strain>
    </source>
</reference>
<dbReference type="NCBIfam" id="TIGR00196">
    <property type="entry name" value="yjeF_cterm"/>
    <property type="match status" value="1"/>
</dbReference>
<comment type="cofactor">
    <cofactor evidence="6">
        <name>Mg(2+)</name>
        <dbReference type="ChEBI" id="CHEBI:18420"/>
    </cofactor>
</comment>
<dbReference type="EC" id="4.2.1.136" evidence="6"/>
<dbReference type="InterPro" id="IPR000631">
    <property type="entry name" value="CARKD"/>
</dbReference>
<evidence type="ECO:0000256" key="5">
    <source>
        <dbReference type="ARBA" id="ARBA00023239"/>
    </source>
</evidence>
<dbReference type="GO" id="GO:0052856">
    <property type="term" value="F:NAD(P)HX epimerase activity"/>
    <property type="evidence" value="ECO:0007669"/>
    <property type="project" value="TreeGrafter"/>
</dbReference>
<keyword evidence="4 6" id="KW-0520">NAD</keyword>
<dbReference type="PROSITE" id="PS01050">
    <property type="entry name" value="YJEF_C_2"/>
    <property type="match status" value="1"/>
</dbReference>
<evidence type="ECO:0000256" key="7">
    <source>
        <dbReference type="SAM" id="MobiDB-lite"/>
    </source>
</evidence>
<comment type="catalytic activity">
    <reaction evidence="6">
        <text>(6S)-NADPHX + ADP = AMP + phosphate + NADPH + H(+)</text>
        <dbReference type="Rhea" id="RHEA:32235"/>
        <dbReference type="ChEBI" id="CHEBI:15378"/>
        <dbReference type="ChEBI" id="CHEBI:43474"/>
        <dbReference type="ChEBI" id="CHEBI:57783"/>
        <dbReference type="ChEBI" id="CHEBI:64076"/>
        <dbReference type="ChEBI" id="CHEBI:456215"/>
        <dbReference type="ChEBI" id="CHEBI:456216"/>
        <dbReference type="EC" id="4.2.1.136"/>
    </reaction>
</comment>
<gene>
    <name evidence="6" type="primary">nnrD</name>
    <name evidence="9" type="ORF">FYK55_08895</name>
</gene>
<feature type="binding site" evidence="6">
    <location>
        <position position="245"/>
    </location>
    <ligand>
        <name>AMP</name>
        <dbReference type="ChEBI" id="CHEBI:456215"/>
    </ligand>
</feature>
<dbReference type="SUPFAM" id="SSF53613">
    <property type="entry name" value="Ribokinase-like"/>
    <property type="match status" value="1"/>
</dbReference>
<comment type="similarity">
    <text evidence="6">Belongs to the NnrD/CARKD family.</text>
</comment>
<dbReference type="PROSITE" id="PS51383">
    <property type="entry name" value="YJEF_C_3"/>
    <property type="match status" value="1"/>
</dbReference>
<evidence type="ECO:0000256" key="3">
    <source>
        <dbReference type="ARBA" id="ARBA00022857"/>
    </source>
</evidence>
<proteinExistence type="inferred from homology"/>
<evidence type="ECO:0000256" key="1">
    <source>
        <dbReference type="ARBA" id="ARBA00022741"/>
    </source>
</evidence>
<dbReference type="Gene3D" id="3.40.1190.20">
    <property type="match status" value="1"/>
</dbReference>
<dbReference type="GO" id="GO:0005524">
    <property type="term" value="F:ATP binding"/>
    <property type="evidence" value="ECO:0007669"/>
    <property type="project" value="UniProtKB-KW"/>
</dbReference>
<dbReference type="PANTHER" id="PTHR12592:SF0">
    <property type="entry name" value="ATP-DEPENDENT (S)-NAD(P)H-HYDRATE DEHYDRATASE"/>
    <property type="match status" value="1"/>
</dbReference>
<feature type="binding site" evidence="6">
    <location>
        <begin position="208"/>
        <end position="212"/>
    </location>
    <ligand>
        <name>AMP</name>
        <dbReference type="ChEBI" id="CHEBI:456215"/>
    </ligand>
</feature>
<dbReference type="InterPro" id="IPR029056">
    <property type="entry name" value="Ribokinase-like"/>
</dbReference>
<dbReference type="GO" id="GO:0046496">
    <property type="term" value="P:nicotinamide nucleotide metabolic process"/>
    <property type="evidence" value="ECO:0007669"/>
    <property type="project" value="UniProtKB-UniRule"/>
</dbReference>
<dbReference type="GO" id="GO:0110051">
    <property type="term" value="P:metabolite repair"/>
    <property type="evidence" value="ECO:0007669"/>
    <property type="project" value="TreeGrafter"/>
</dbReference>
<sequence>MKSTQAPLPFPGRQSDSHKGDFGRVVLIGGSRGMAGSISLSSMAALHTGSGLVTAVVPDRCLETVAGFHPGIMTLPLPATPAGEFAQTTGGVPDMIESVVASNATVAKADAIGCGPGMGTGAGSVRIVRWLLEQTDRCRVFDADAINIIAQHRFLDRPPLPRRQASVVLTPHPGELARLTGVSPSDRPGQIEAAETLVRRHAFTIVLKGGPTEVLGPVDPSEEAGTCQRHTNTTGNPGMATAGSGDVLTGMMTSLLGQGLGPWDAARLAVYVHGLAGDLAAKAHSQPAMTCVELLGRIGDAIATTED</sequence>
<keyword evidence="5 6" id="KW-0456">Lyase</keyword>
<evidence type="ECO:0000256" key="6">
    <source>
        <dbReference type="HAMAP-Rule" id="MF_01965"/>
    </source>
</evidence>
<dbReference type="CDD" id="cd01171">
    <property type="entry name" value="YXKO-related"/>
    <property type="match status" value="1"/>
</dbReference>
<name>A0A5M6DA49_9BACT</name>